<dbReference type="Proteomes" id="UP000625527">
    <property type="component" value="Unassembled WGS sequence"/>
</dbReference>
<keyword evidence="2" id="KW-1185">Reference proteome</keyword>
<evidence type="ECO:0000313" key="2">
    <source>
        <dbReference type="Proteomes" id="UP000625527"/>
    </source>
</evidence>
<protein>
    <submittedName>
        <fullName evidence="1">Uncharacterized protein</fullName>
    </submittedName>
</protein>
<accession>A0ABR9MX48</accession>
<evidence type="ECO:0000313" key="1">
    <source>
        <dbReference type="EMBL" id="MBE1875968.1"/>
    </source>
</evidence>
<proteinExistence type="predicted"/>
<sequence length="189" mass="20250">MSEITECPRCGAHNVVNRQPVDDEGWWTCRACQAHGPGDVERCLWGEAEHPAEPGYLMCTEHLAEHLARYGPGARAKDGDRLVEQLELDEAGRATVVRALAAPALALMVYAAFDHRTGRVDGRRVCVKCGDELDGDEDDDVALILHRLTAVGHRIADAPVPPPGPAGPVPGVEHVPSTVAVAGGEDDER</sequence>
<dbReference type="EMBL" id="JADAQT010000074">
    <property type="protein sequence ID" value="MBE1875968.1"/>
    <property type="molecule type" value="Genomic_DNA"/>
</dbReference>
<gene>
    <name evidence="1" type="ORF">IHE71_09620</name>
</gene>
<reference evidence="1 2" key="1">
    <citation type="submission" date="2020-10" db="EMBL/GenBank/DDBJ databases">
        <title>Myceligenerans pegani sp. nov., an endophytic actinomycete isolated from Peganum harmala L. in Xinjiang, China.</title>
        <authorList>
            <person name="Xin L."/>
        </authorList>
    </citation>
    <scope>NUCLEOTIDE SEQUENCE [LARGE SCALE GENOMIC DNA]</scope>
    <source>
        <strain evidence="1 2">TRM65318</strain>
    </source>
</reference>
<organism evidence="1 2">
    <name type="scientific">Myceligenerans pegani</name>
    <dbReference type="NCBI Taxonomy" id="2776917"/>
    <lineage>
        <taxon>Bacteria</taxon>
        <taxon>Bacillati</taxon>
        <taxon>Actinomycetota</taxon>
        <taxon>Actinomycetes</taxon>
        <taxon>Micrococcales</taxon>
        <taxon>Promicromonosporaceae</taxon>
        <taxon>Myceligenerans</taxon>
    </lineage>
</organism>
<comment type="caution">
    <text evidence="1">The sequence shown here is derived from an EMBL/GenBank/DDBJ whole genome shotgun (WGS) entry which is preliminary data.</text>
</comment>
<name>A0ABR9MX48_9MICO</name>